<comment type="caution">
    <text evidence="2">The sequence shown here is derived from an EMBL/GenBank/DDBJ whole genome shotgun (WGS) entry which is preliminary data.</text>
</comment>
<name>A0AA39RAZ1_9LECA</name>
<feature type="region of interest" description="Disordered" evidence="1">
    <location>
        <begin position="1"/>
        <end position="94"/>
    </location>
</feature>
<feature type="compositionally biased region" description="Basic residues" evidence="1">
    <location>
        <begin position="47"/>
        <end position="58"/>
    </location>
</feature>
<reference evidence="2" key="1">
    <citation type="submission" date="2023-03" db="EMBL/GenBank/DDBJ databases">
        <title>Complete genome of Cladonia borealis.</title>
        <authorList>
            <person name="Park H."/>
        </authorList>
    </citation>
    <scope>NUCLEOTIDE SEQUENCE</scope>
    <source>
        <strain evidence="2">ANT050790</strain>
    </source>
</reference>
<dbReference type="Proteomes" id="UP001166286">
    <property type="component" value="Unassembled WGS sequence"/>
</dbReference>
<evidence type="ECO:0000313" key="3">
    <source>
        <dbReference type="Proteomes" id="UP001166286"/>
    </source>
</evidence>
<organism evidence="2 3">
    <name type="scientific">Cladonia borealis</name>
    <dbReference type="NCBI Taxonomy" id="184061"/>
    <lineage>
        <taxon>Eukaryota</taxon>
        <taxon>Fungi</taxon>
        <taxon>Dikarya</taxon>
        <taxon>Ascomycota</taxon>
        <taxon>Pezizomycotina</taxon>
        <taxon>Lecanoromycetes</taxon>
        <taxon>OSLEUM clade</taxon>
        <taxon>Lecanoromycetidae</taxon>
        <taxon>Lecanorales</taxon>
        <taxon>Lecanorineae</taxon>
        <taxon>Cladoniaceae</taxon>
        <taxon>Cladonia</taxon>
    </lineage>
</organism>
<feature type="compositionally biased region" description="Polar residues" evidence="1">
    <location>
        <begin position="72"/>
        <end position="84"/>
    </location>
</feature>
<gene>
    <name evidence="2" type="ORF">JMJ35_000716</name>
</gene>
<protein>
    <submittedName>
        <fullName evidence="2">Uncharacterized protein</fullName>
    </submittedName>
</protein>
<keyword evidence="3" id="KW-1185">Reference proteome</keyword>
<feature type="compositionally biased region" description="Pro residues" evidence="1">
    <location>
        <begin position="1"/>
        <end position="10"/>
    </location>
</feature>
<dbReference type="EMBL" id="JAFEKC020000001">
    <property type="protein sequence ID" value="KAK0517561.1"/>
    <property type="molecule type" value="Genomic_DNA"/>
</dbReference>
<proteinExistence type="predicted"/>
<feature type="compositionally biased region" description="Basic and acidic residues" evidence="1">
    <location>
        <begin position="14"/>
        <end position="25"/>
    </location>
</feature>
<sequence>MSSRLGPPPSSKTSRPDPRFPDHRLGKSRTPCLIQRQSARPWTPALRRTKQGMKRWLRNQKQAVSDGKKTTDTAMVDNTKSQPSGETLAEGMEGEEERVLPGYYDTMAAIPDIDSRLRWIEDSEGNVADPTHKLP</sequence>
<evidence type="ECO:0000256" key="1">
    <source>
        <dbReference type="SAM" id="MobiDB-lite"/>
    </source>
</evidence>
<dbReference type="AlphaFoldDB" id="A0AA39RAZ1"/>
<evidence type="ECO:0000313" key="2">
    <source>
        <dbReference type="EMBL" id="KAK0517561.1"/>
    </source>
</evidence>
<accession>A0AA39RAZ1</accession>